<evidence type="ECO:0000313" key="3">
    <source>
        <dbReference type="EMBL" id="MER2998122.1"/>
    </source>
</evidence>
<keyword evidence="1" id="KW-0732">Signal</keyword>
<comment type="caution">
    <text evidence="3">The sequence shown here is derived from an EMBL/GenBank/DDBJ whole genome shotgun (WGS) entry which is preliminary data.</text>
</comment>
<name>A0ABV1RUP5_9BACT</name>
<dbReference type="RefSeq" id="WP_350412575.1">
    <property type="nucleotide sequence ID" value="NZ_JBEOKT010000008.1"/>
</dbReference>
<sequence length="221" mass="24124">MKKLFIIGAMLLAGATATQAQSGFGIRGGANMSNLSGDLDNEDNFENKWGFHGGITYNIGIVDNFFSIQPELLYSQKGFKNADVTLTDPITNNSYRRVGKVNYNYLDLPVMAKIKAGPLYFEAGPQASYLVGVNNETKTYINNVEETSSRDEKDKDGLKEFEFGYGAGVGFAFGNSLSLGVRYNGSLTDFVDEDVNFNGDVTNARHSTIMFTLGLTIPSAR</sequence>
<keyword evidence="4" id="KW-1185">Reference proteome</keyword>
<protein>
    <submittedName>
        <fullName evidence="3">Porin family protein</fullName>
    </submittedName>
</protein>
<evidence type="ECO:0000313" key="4">
    <source>
        <dbReference type="Proteomes" id="UP001476807"/>
    </source>
</evidence>
<feature type="signal peptide" evidence="1">
    <location>
        <begin position="1"/>
        <end position="20"/>
    </location>
</feature>
<evidence type="ECO:0000256" key="1">
    <source>
        <dbReference type="SAM" id="SignalP"/>
    </source>
</evidence>
<dbReference type="Pfam" id="PF13568">
    <property type="entry name" value="OMP_b-brl_2"/>
    <property type="match status" value="1"/>
</dbReference>
<gene>
    <name evidence="3" type="ORF">ABS362_11240</name>
</gene>
<evidence type="ECO:0000259" key="2">
    <source>
        <dbReference type="Pfam" id="PF13568"/>
    </source>
</evidence>
<dbReference type="Proteomes" id="UP001476807">
    <property type="component" value="Unassembled WGS sequence"/>
</dbReference>
<dbReference type="InterPro" id="IPR011250">
    <property type="entry name" value="OMP/PagP_B-barrel"/>
</dbReference>
<proteinExistence type="predicted"/>
<feature type="domain" description="Outer membrane protein beta-barrel" evidence="2">
    <location>
        <begin position="19"/>
        <end position="190"/>
    </location>
</feature>
<dbReference type="EMBL" id="JBEOKT010000008">
    <property type="protein sequence ID" value="MER2998122.1"/>
    <property type="molecule type" value="Genomic_DNA"/>
</dbReference>
<feature type="chain" id="PRO_5046553780" evidence="1">
    <location>
        <begin position="21"/>
        <end position="221"/>
    </location>
</feature>
<dbReference type="SUPFAM" id="SSF56925">
    <property type="entry name" value="OMPA-like"/>
    <property type="match status" value="1"/>
</dbReference>
<reference evidence="3 4" key="1">
    <citation type="submission" date="2024-06" db="EMBL/GenBank/DDBJ databases">
        <title>Pontibacter populi HYL7-15.</title>
        <authorList>
            <person name="Kim M.K."/>
        </authorList>
    </citation>
    <scope>NUCLEOTIDE SEQUENCE [LARGE SCALE GENOMIC DNA]</scope>
    <source>
        <strain evidence="3 4">HYL7-15</strain>
    </source>
</reference>
<organism evidence="3 4">
    <name type="scientific">Pontibacter populi</name>
    <dbReference type="NCBI Taxonomy" id="890055"/>
    <lineage>
        <taxon>Bacteria</taxon>
        <taxon>Pseudomonadati</taxon>
        <taxon>Bacteroidota</taxon>
        <taxon>Cytophagia</taxon>
        <taxon>Cytophagales</taxon>
        <taxon>Hymenobacteraceae</taxon>
        <taxon>Pontibacter</taxon>
    </lineage>
</organism>
<accession>A0ABV1RUP5</accession>
<dbReference type="InterPro" id="IPR025665">
    <property type="entry name" value="Beta-barrel_OMP_2"/>
</dbReference>